<dbReference type="GO" id="GO:0035859">
    <property type="term" value="C:Seh1-associated complex"/>
    <property type="evidence" value="ECO:0007669"/>
    <property type="project" value="TreeGrafter"/>
</dbReference>
<evidence type="ECO:0000256" key="9">
    <source>
        <dbReference type="ARBA" id="ARBA00023132"/>
    </source>
</evidence>
<reference evidence="12 13" key="1">
    <citation type="submission" date="2024-01" db="EMBL/GenBank/DDBJ databases">
        <title>Comparative genomics of Cryptococcus and Kwoniella reveals pathogenesis evolution and contrasting modes of karyotype evolution via chromosome fusion or intercentromeric recombination.</title>
        <authorList>
            <person name="Coelho M.A."/>
            <person name="David-Palma M."/>
            <person name="Shea T."/>
            <person name="Bowers K."/>
            <person name="McGinley-Smith S."/>
            <person name="Mohammad A.W."/>
            <person name="Gnirke A."/>
            <person name="Yurkov A.M."/>
            <person name="Nowrousian M."/>
            <person name="Sun S."/>
            <person name="Cuomo C.A."/>
            <person name="Heitman J."/>
        </authorList>
    </citation>
    <scope>NUCLEOTIDE SEQUENCE [LARGE SCALE GENOMIC DNA]</scope>
    <source>
        <strain evidence="12 13">CBS 6074</strain>
    </source>
</reference>
<keyword evidence="3" id="KW-0813">Transport</keyword>
<name>A0AAX4JJQ0_9TREE</name>
<dbReference type="GO" id="GO:0034198">
    <property type="term" value="P:cellular response to amino acid starvation"/>
    <property type="evidence" value="ECO:0007669"/>
    <property type="project" value="TreeGrafter"/>
</dbReference>
<dbReference type="SUPFAM" id="SSF50978">
    <property type="entry name" value="WD40 repeat-like"/>
    <property type="match status" value="1"/>
</dbReference>
<evidence type="ECO:0000256" key="6">
    <source>
        <dbReference type="ARBA" id="ARBA00022816"/>
    </source>
</evidence>
<evidence type="ECO:0000256" key="3">
    <source>
        <dbReference type="ARBA" id="ARBA00022448"/>
    </source>
</evidence>
<dbReference type="PANTHER" id="PTHR11024:SF3">
    <property type="entry name" value="NUCLEOPORIN SEH1"/>
    <property type="match status" value="1"/>
</dbReference>
<dbReference type="Pfam" id="PF00400">
    <property type="entry name" value="WD40"/>
    <property type="match status" value="3"/>
</dbReference>
<dbReference type="Proteomes" id="UP001355207">
    <property type="component" value="Chromosome 1"/>
</dbReference>
<dbReference type="PANTHER" id="PTHR11024">
    <property type="entry name" value="NUCLEAR PORE COMPLEX PROTEIN SEC13 / SEH1 FAMILY MEMBER"/>
    <property type="match status" value="1"/>
</dbReference>
<gene>
    <name evidence="12" type="ORF">L201_000080</name>
</gene>
<keyword evidence="7" id="KW-0653">Protein transport</keyword>
<dbReference type="GO" id="GO:0015031">
    <property type="term" value="P:protein transport"/>
    <property type="evidence" value="ECO:0007669"/>
    <property type="project" value="UniProtKB-KW"/>
</dbReference>
<feature type="repeat" description="WD" evidence="11">
    <location>
        <begin position="244"/>
        <end position="282"/>
    </location>
</feature>
<dbReference type="GO" id="GO:0051028">
    <property type="term" value="P:mRNA transport"/>
    <property type="evidence" value="ECO:0007669"/>
    <property type="project" value="UniProtKB-KW"/>
</dbReference>
<dbReference type="SMART" id="SM00320">
    <property type="entry name" value="WD40"/>
    <property type="match status" value="5"/>
</dbReference>
<comment type="similarity">
    <text evidence="2">Belongs to the WD repeat SEC13 family.</text>
</comment>
<proteinExistence type="inferred from homology"/>
<keyword evidence="10" id="KW-0539">Nucleus</keyword>
<dbReference type="InterPro" id="IPR001680">
    <property type="entry name" value="WD40_rpt"/>
</dbReference>
<keyword evidence="4 11" id="KW-0853">WD repeat</keyword>
<dbReference type="GO" id="GO:0005198">
    <property type="term" value="F:structural molecule activity"/>
    <property type="evidence" value="ECO:0007669"/>
    <property type="project" value="InterPro"/>
</dbReference>
<evidence type="ECO:0000313" key="12">
    <source>
        <dbReference type="EMBL" id="WWC85221.1"/>
    </source>
</evidence>
<dbReference type="GeneID" id="91090752"/>
<evidence type="ECO:0000256" key="10">
    <source>
        <dbReference type="ARBA" id="ARBA00023242"/>
    </source>
</evidence>
<evidence type="ECO:0000256" key="1">
    <source>
        <dbReference type="ARBA" id="ARBA00004567"/>
    </source>
</evidence>
<evidence type="ECO:0000313" key="13">
    <source>
        <dbReference type="Proteomes" id="UP001355207"/>
    </source>
</evidence>
<accession>A0AAX4JJQ0</accession>
<feature type="repeat" description="WD" evidence="11">
    <location>
        <begin position="53"/>
        <end position="87"/>
    </location>
</feature>
<sequence>MLQTNLLAPGHADLITHVTYDFYGERLATCSADQKIKIFRKTLEGTWDQETEWKAHDAPILHLSFAHPVHGSLLASSSHDRSVRIWEEPTGRERDGRWIERAVLTGSKGSVKQVEFGTADSGSEPRVATISTDSYLRIYSSADPSLSDWSLLQPIYIPTLPLPGTSDETPVDSSSANITNGSTSSNINTNELAIGGWGLSWCKERWWGSILCCFSGISPIIKILSIPLDTSSSSTSLLFLNPPNNSSNSPLTSISWAPSCGRAYHLIATGSRDGTVRIWRIEPPNEKLRLDYNDDGDDANSGSSSWKGECVADFGKGGARIGMVDWNATGTTLTTTDDEGIVRIYKPTYARSWKLLGQMTAEEPPHEDGNGQ</sequence>
<evidence type="ECO:0000256" key="4">
    <source>
        <dbReference type="ARBA" id="ARBA00022574"/>
    </source>
</evidence>
<dbReference type="EMBL" id="CP144098">
    <property type="protein sequence ID" value="WWC85221.1"/>
    <property type="molecule type" value="Genomic_DNA"/>
</dbReference>
<evidence type="ECO:0000256" key="8">
    <source>
        <dbReference type="ARBA" id="ARBA00023010"/>
    </source>
</evidence>
<evidence type="ECO:0000256" key="7">
    <source>
        <dbReference type="ARBA" id="ARBA00022927"/>
    </source>
</evidence>
<keyword evidence="6" id="KW-0509">mRNA transport</keyword>
<dbReference type="RefSeq" id="XP_066071984.1">
    <property type="nucleotide sequence ID" value="XM_066215887.1"/>
</dbReference>
<dbReference type="InterPro" id="IPR015943">
    <property type="entry name" value="WD40/YVTN_repeat-like_dom_sf"/>
</dbReference>
<keyword evidence="13" id="KW-1185">Reference proteome</keyword>
<organism evidence="12 13">
    <name type="scientific">Kwoniella dendrophila CBS 6074</name>
    <dbReference type="NCBI Taxonomy" id="1295534"/>
    <lineage>
        <taxon>Eukaryota</taxon>
        <taxon>Fungi</taxon>
        <taxon>Dikarya</taxon>
        <taxon>Basidiomycota</taxon>
        <taxon>Agaricomycotina</taxon>
        <taxon>Tremellomycetes</taxon>
        <taxon>Tremellales</taxon>
        <taxon>Cryptococcaceae</taxon>
        <taxon>Kwoniella</taxon>
    </lineage>
</organism>
<dbReference type="GO" id="GO:1904263">
    <property type="term" value="P:positive regulation of TORC1 signaling"/>
    <property type="evidence" value="ECO:0007669"/>
    <property type="project" value="TreeGrafter"/>
</dbReference>
<protein>
    <recommendedName>
        <fullName evidence="14">Nucleoporin SEH1</fullName>
    </recommendedName>
</protein>
<evidence type="ECO:0000256" key="2">
    <source>
        <dbReference type="ARBA" id="ARBA00010102"/>
    </source>
</evidence>
<dbReference type="AlphaFoldDB" id="A0AAX4JJQ0"/>
<dbReference type="GO" id="GO:0031080">
    <property type="term" value="C:nuclear pore outer ring"/>
    <property type="evidence" value="ECO:0007669"/>
    <property type="project" value="TreeGrafter"/>
</dbReference>
<keyword evidence="9" id="KW-0906">Nuclear pore complex</keyword>
<keyword evidence="5" id="KW-0677">Repeat</keyword>
<evidence type="ECO:0000256" key="5">
    <source>
        <dbReference type="ARBA" id="ARBA00022737"/>
    </source>
</evidence>
<dbReference type="PROSITE" id="PS50294">
    <property type="entry name" value="WD_REPEATS_REGION"/>
    <property type="match status" value="2"/>
</dbReference>
<comment type="subcellular location">
    <subcellularLocation>
        <location evidence="1">Nucleus</location>
        <location evidence="1">Nuclear pore complex</location>
    </subcellularLocation>
</comment>
<evidence type="ECO:0008006" key="14">
    <source>
        <dbReference type="Google" id="ProtNLM"/>
    </source>
</evidence>
<dbReference type="InterPro" id="IPR036322">
    <property type="entry name" value="WD40_repeat_dom_sf"/>
</dbReference>
<dbReference type="PROSITE" id="PS50082">
    <property type="entry name" value="WD_REPEATS_2"/>
    <property type="match status" value="2"/>
</dbReference>
<dbReference type="Gene3D" id="2.130.10.10">
    <property type="entry name" value="YVTN repeat-like/Quinoprotein amine dehydrogenase"/>
    <property type="match status" value="1"/>
</dbReference>
<evidence type="ECO:0000256" key="11">
    <source>
        <dbReference type="PROSITE-ProRule" id="PRU00221"/>
    </source>
</evidence>
<keyword evidence="8" id="KW-0811">Translocation</keyword>
<dbReference type="InterPro" id="IPR037363">
    <property type="entry name" value="Sec13/Seh1_fam"/>
</dbReference>